<dbReference type="GO" id="GO:0008270">
    <property type="term" value="F:zinc ion binding"/>
    <property type="evidence" value="ECO:0007669"/>
    <property type="project" value="UniProtKB-KW"/>
</dbReference>
<feature type="zinc finger region" description="C3H1-type" evidence="4">
    <location>
        <begin position="43"/>
        <end position="71"/>
    </location>
</feature>
<dbReference type="GeneID" id="85361348"/>
<dbReference type="GO" id="GO:0061630">
    <property type="term" value="F:ubiquitin protein ligase activity"/>
    <property type="evidence" value="ECO:0007669"/>
    <property type="project" value="InterPro"/>
</dbReference>
<keyword evidence="3 4" id="KW-0862">Zinc</keyword>
<dbReference type="PANTHER" id="PTHR11224:SF10">
    <property type="entry name" value="IP09428P-RELATED"/>
    <property type="match status" value="1"/>
</dbReference>
<keyword evidence="2 4" id="KW-0863">Zinc-finger</keyword>
<dbReference type="PANTHER" id="PTHR11224">
    <property type="entry name" value="MAKORIN-RELATED"/>
    <property type="match status" value="1"/>
</dbReference>
<dbReference type="InterPro" id="IPR000571">
    <property type="entry name" value="Znf_CCCH"/>
</dbReference>
<evidence type="ECO:0000313" key="7">
    <source>
        <dbReference type="EMBL" id="KAK0452745.1"/>
    </source>
</evidence>
<keyword evidence="8" id="KW-1185">Reference proteome</keyword>
<feature type="domain" description="C3H1-type" evidence="6">
    <location>
        <begin position="43"/>
        <end position="71"/>
    </location>
</feature>
<dbReference type="Gene3D" id="3.30.1370.210">
    <property type="match status" value="1"/>
</dbReference>
<comment type="caution">
    <text evidence="7">The sequence shown here is derived from an EMBL/GenBank/DDBJ whole genome shotgun (WGS) entry which is preliminary data.</text>
</comment>
<evidence type="ECO:0000256" key="5">
    <source>
        <dbReference type="SAM" id="MobiDB-lite"/>
    </source>
</evidence>
<reference evidence="7" key="1">
    <citation type="submission" date="2023-06" db="EMBL/GenBank/DDBJ databases">
        <authorList>
            <consortium name="Lawrence Berkeley National Laboratory"/>
            <person name="Ahrendt S."/>
            <person name="Sahu N."/>
            <person name="Indic B."/>
            <person name="Wong-Bajracharya J."/>
            <person name="Merenyi Z."/>
            <person name="Ke H.-M."/>
            <person name="Monk M."/>
            <person name="Kocsube S."/>
            <person name="Drula E."/>
            <person name="Lipzen A."/>
            <person name="Balint B."/>
            <person name="Henrissat B."/>
            <person name="Andreopoulos B."/>
            <person name="Martin F.M."/>
            <person name="Harder C.B."/>
            <person name="Rigling D."/>
            <person name="Ford K.L."/>
            <person name="Foster G.D."/>
            <person name="Pangilinan J."/>
            <person name="Papanicolaou A."/>
            <person name="Barry K."/>
            <person name="LaButti K."/>
            <person name="Viragh M."/>
            <person name="Koriabine M."/>
            <person name="Yan M."/>
            <person name="Riley R."/>
            <person name="Champramary S."/>
            <person name="Plett K.L."/>
            <person name="Tsai I.J."/>
            <person name="Slot J."/>
            <person name="Sipos G."/>
            <person name="Plett J."/>
            <person name="Nagy L.G."/>
            <person name="Grigoriev I.V."/>
        </authorList>
    </citation>
    <scope>NUCLEOTIDE SEQUENCE</scope>
    <source>
        <strain evidence="7">CCBAS 213</strain>
    </source>
</reference>
<feature type="zinc finger region" description="C3H1-type" evidence="4">
    <location>
        <begin position="14"/>
        <end position="36"/>
    </location>
</feature>
<dbReference type="RefSeq" id="XP_060328081.1">
    <property type="nucleotide sequence ID" value="XM_060477800.1"/>
</dbReference>
<feature type="domain" description="C3H1-type" evidence="6">
    <location>
        <begin position="14"/>
        <end position="36"/>
    </location>
</feature>
<evidence type="ECO:0000313" key="8">
    <source>
        <dbReference type="Proteomes" id="UP001175211"/>
    </source>
</evidence>
<keyword evidence="1 4" id="KW-0479">Metal-binding</keyword>
<evidence type="ECO:0000259" key="6">
    <source>
        <dbReference type="PROSITE" id="PS50103"/>
    </source>
</evidence>
<accession>A0AA39K3G4</accession>
<evidence type="ECO:0000256" key="2">
    <source>
        <dbReference type="ARBA" id="ARBA00022771"/>
    </source>
</evidence>
<dbReference type="EMBL" id="JAUEPS010000030">
    <property type="protein sequence ID" value="KAK0452745.1"/>
    <property type="molecule type" value="Genomic_DNA"/>
</dbReference>
<sequence>MSINASLHVGNGIACRFYNHEGCIKGDKCAYSHSADSDSIQDSRGKNVCLQFLKGYCRFGDYKCRYSHSRNHLTQEDIDSASATPAASEKVTPEASKVSSDVPEKKSKKKGKKTSSGKTHAPRTANRFRQDFGGDLDWDFENEMEERMNNNGFTDDEVQELLCQGVKPWDDDARDVLNFLYSCS</sequence>
<feature type="compositionally biased region" description="Basic residues" evidence="5">
    <location>
        <begin position="106"/>
        <end position="115"/>
    </location>
</feature>
<organism evidence="7 8">
    <name type="scientific">Armillaria tabescens</name>
    <name type="common">Ringless honey mushroom</name>
    <name type="synonym">Agaricus tabescens</name>
    <dbReference type="NCBI Taxonomy" id="1929756"/>
    <lineage>
        <taxon>Eukaryota</taxon>
        <taxon>Fungi</taxon>
        <taxon>Dikarya</taxon>
        <taxon>Basidiomycota</taxon>
        <taxon>Agaricomycotina</taxon>
        <taxon>Agaricomycetes</taxon>
        <taxon>Agaricomycetidae</taxon>
        <taxon>Agaricales</taxon>
        <taxon>Marasmiineae</taxon>
        <taxon>Physalacriaceae</taxon>
        <taxon>Desarmillaria</taxon>
    </lineage>
</organism>
<gene>
    <name evidence="7" type="ORF">EV420DRAFT_1645595</name>
</gene>
<dbReference type="InterPro" id="IPR036855">
    <property type="entry name" value="Znf_CCCH_sf"/>
</dbReference>
<dbReference type="PROSITE" id="PS50103">
    <property type="entry name" value="ZF_C3H1"/>
    <property type="match status" value="2"/>
</dbReference>
<dbReference type="Proteomes" id="UP001175211">
    <property type="component" value="Unassembled WGS sequence"/>
</dbReference>
<dbReference type="SMART" id="SM00356">
    <property type="entry name" value="ZnF_C3H1"/>
    <property type="match status" value="2"/>
</dbReference>
<dbReference type="AlphaFoldDB" id="A0AA39K3G4"/>
<dbReference type="GO" id="GO:0000209">
    <property type="term" value="P:protein polyubiquitination"/>
    <property type="evidence" value="ECO:0007669"/>
    <property type="project" value="InterPro"/>
</dbReference>
<name>A0AA39K3G4_ARMTA</name>
<evidence type="ECO:0000256" key="3">
    <source>
        <dbReference type="ARBA" id="ARBA00022833"/>
    </source>
</evidence>
<dbReference type="InterPro" id="IPR045072">
    <property type="entry name" value="MKRN-like"/>
</dbReference>
<proteinExistence type="predicted"/>
<dbReference type="SUPFAM" id="SSF90229">
    <property type="entry name" value="CCCH zinc finger"/>
    <property type="match status" value="1"/>
</dbReference>
<evidence type="ECO:0000256" key="1">
    <source>
        <dbReference type="ARBA" id="ARBA00022723"/>
    </source>
</evidence>
<feature type="region of interest" description="Disordered" evidence="5">
    <location>
        <begin position="76"/>
        <end position="131"/>
    </location>
</feature>
<protein>
    <recommendedName>
        <fullName evidence="6">C3H1-type domain-containing protein</fullName>
    </recommendedName>
</protein>
<evidence type="ECO:0000256" key="4">
    <source>
        <dbReference type="PROSITE-ProRule" id="PRU00723"/>
    </source>
</evidence>